<dbReference type="InterPro" id="IPR036249">
    <property type="entry name" value="Thioredoxin-like_sf"/>
</dbReference>
<sequence length="202" mass="22109">MIKATFYLSCCTILLSSFHPTREVPLEPGSPLPKSEVACTDISGKEISLATAKGTNGLLVIFGSNQCPYMLRNQERLRNICQYASKNKIGVIMVNSNEAARTGSESFAAMKQYASSQQFSWYYVVDRNAVLANAFDANHTPECFLFDKNSRLAYKGGIDDSPGNADAVKTRLLQNAINEMLAGKPVSINTSHSLGCNIKRNL</sequence>
<accession>A0A1T5NFD7</accession>
<proteinExistence type="predicted"/>
<dbReference type="InterPro" id="IPR013740">
    <property type="entry name" value="Redoxin"/>
</dbReference>
<dbReference type="PROSITE" id="PS51352">
    <property type="entry name" value="THIOREDOXIN_2"/>
    <property type="match status" value="1"/>
</dbReference>
<dbReference type="RefSeq" id="WP_079468564.1">
    <property type="nucleotide sequence ID" value="NZ_FUZZ01000001.1"/>
</dbReference>
<name>A0A1T5NFD7_9BACT</name>
<dbReference type="STRING" id="393003.SAMN05660461_1291"/>
<dbReference type="EMBL" id="FUZZ01000001">
    <property type="protein sequence ID" value="SKC98839.1"/>
    <property type="molecule type" value="Genomic_DNA"/>
</dbReference>
<keyword evidence="3" id="KW-1185">Reference proteome</keyword>
<gene>
    <name evidence="2" type="ORF">SAMN05660461_1291</name>
</gene>
<dbReference type="PANTHER" id="PTHR43640:SF1">
    <property type="entry name" value="THIOREDOXIN-DEPENDENT PEROXIREDOXIN"/>
    <property type="match status" value="1"/>
</dbReference>
<dbReference type="Proteomes" id="UP000190166">
    <property type="component" value="Unassembled WGS sequence"/>
</dbReference>
<dbReference type="GO" id="GO:0016491">
    <property type="term" value="F:oxidoreductase activity"/>
    <property type="evidence" value="ECO:0007669"/>
    <property type="project" value="InterPro"/>
</dbReference>
<dbReference type="InterPro" id="IPR013766">
    <property type="entry name" value="Thioredoxin_domain"/>
</dbReference>
<dbReference type="AlphaFoldDB" id="A0A1T5NFD7"/>
<dbReference type="Pfam" id="PF08534">
    <property type="entry name" value="Redoxin"/>
    <property type="match status" value="1"/>
</dbReference>
<feature type="domain" description="Thioredoxin" evidence="1">
    <location>
        <begin position="26"/>
        <end position="182"/>
    </location>
</feature>
<dbReference type="SUPFAM" id="SSF52833">
    <property type="entry name" value="Thioredoxin-like"/>
    <property type="match status" value="1"/>
</dbReference>
<organism evidence="2 3">
    <name type="scientific">Chitinophaga ginsengisegetis</name>
    <dbReference type="NCBI Taxonomy" id="393003"/>
    <lineage>
        <taxon>Bacteria</taxon>
        <taxon>Pseudomonadati</taxon>
        <taxon>Bacteroidota</taxon>
        <taxon>Chitinophagia</taxon>
        <taxon>Chitinophagales</taxon>
        <taxon>Chitinophagaceae</taxon>
        <taxon>Chitinophaga</taxon>
    </lineage>
</organism>
<dbReference type="PANTHER" id="PTHR43640">
    <property type="entry name" value="OS07G0260300 PROTEIN"/>
    <property type="match status" value="1"/>
</dbReference>
<evidence type="ECO:0000313" key="2">
    <source>
        <dbReference type="EMBL" id="SKC98839.1"/>
    </source>
</evidence>
<dbReference type="InterPro" id="IPR047262">
    <property type="entry name" value="PRX-like1"/>
</dbReference>
<evidence type="ECO:0000313" key="3">
    <source>
        <dbReference type="Proteomes" id="UP000190166"/>
    </source>
</evidence>
<protein>
    <submittedName>
        <fullName evidence="2">Redoxin</fullName>
    </submittedName>
</protein>
<evidence type="ECO:0000259" key="1">
    <source>
        <dbReference type="PROSITE" id="PS51352"/>
    </source>
</evidence>
<reference evidence="2 3" key="1">
    <citation type="submission" date="2017-02" db="EMBL/GenBank/DDBJ databases">
        <authorList>
            <person name="Peterson S.W."/>
        </authorList>
    </citation>
    <scope>NUCLEOTIDE SEQUENCE [LARGE SCALE GENOMIC DNA]</scope>
    <source>
        <strain evidence="2 3">DSM 18108</strain>
    </source>
</reference>
<dbReference type="Gene3D" id="3.40.30.10">
    <property type="entry name" value="Glutaredoxin"/>
    <property type="match status" value="1"/>
</dbReference>